<dbReference type="PROSITE" id="PS50853">
    <property type="entry name" value="FN3"/>
    <property type="match status" value="3"/>
</dbReference>
<dbReference type="InterPro" id="IPR000242">
    <property type="entry name" value="PTP_cat"/>
</dbReference>
<keyword evidence="6" id="KW-0904">Protein phosphatase</keyword>
<dbReference type="SMART" id="SM00404">
    <property type="entry name" value="PTPc_motif"/>
    <property type="match status" value="1"/>
</dbReference>
<dbReference type="PROSITE" id="PS00383">
    <property type="entry name" value="TYR_PHOSPHATASE_1"/>
    <property type="match status" value="1"/>
</dbReference>
<evidence type="ECO:0000259" key="12">
    <source>
        <dbReference type="PROSITE" id="PS50853"/>
    </source>
</evidence>
<gene>
    <name evidence="13" type="ORF">PHAECO_LOCUS6160</name>
</gene>
<dbReference type="GO" id="GO:0008045">
    <property type="term" value="P:motor neuron axon guidance"/>
    <property type="evidence" value="ECO:0007669"/>
    <property type="project" value="TreeGrafter"/>
</dbReference>
<feature type="domain" description="Tyrosine-protein phosphatase" evidence="10">
    <location>
        <begin position="1678"/>
        <end position="1935"/>
    </location>
</feature>
<dbReference type="InterPro" id="IPR013783">
    <property type="entry name" value="Ig-like_fold"/>
</dbReference>
<dbReference type="GO" id="GO:0004725">
    <property type="term" value="F:protein tyrosine phosphatase activity"/>
    <property type="evidence" value="ECO:0007669"/>
    <property type="project" value="UniProtKB-EC"/>
</dbReference>
<dbReference type="PROSITE" id="PS50055">
    <property type="entry name" value="TYR_PHOSPHATASE_PTP"/>
    <property type="match status" value="2"/>
</dbReference>
<comment type="similarity">
    <text evidence="2">Belongs to the protein-tyrosine phosphatase family.</text>
</comment>
<dbReference type="Gene3D" id="3.90.190.10">
    <property type="entry name" value="Protein tyrosine phosphatase superfamily"/>
    <property type="match status" value="2"/>
</dbReference>
<evidence type="ECO:0000256" key="2">
    <source>
        <dbReference type="ARBA" id="ARBA00009580"/>
    </source>
</evidence>
<dbReference type="Proteomes" id="UP001153737">
    <property type="component" value="Chromosome 2"/>
</dbReference>
<dbReference type="SMART" id="SM00060">
    <property type="entry name" value="FN3"/>
    <property type="match status" value="5"/>
</dbReference>
<evidence type="ECO:0000256" key="7">
    <source>
        <dbReference type="ARBA" id="ARBA00023136"/>
    </source>
</evidence>
<dbReference type="OrthoDB" id="6108687at2759"/>
<dbReference type="PANTHER" id="PTHR19134">
    <property type="entry name" value="RECEPTOR-TYPE TYROSINE-PROTEIN PHOSPHATASE"/>
    <property type="match status" value="1"/>
</dbReference>
<feature type="domain" description="Fibronectin type-III" evidence="12">
    <location>
        <begin position="1042"/>
        <end position="1142"/>
    </location>
</feature>
<reference evidence="13" key="2">
    <citation type="submission" date="2022-10" db="EMBL/GenBank/DDBJ databases">
        <authorList>
            <consortium name="ENA_rothamsted_submissions"/>
            <consortium name="culmorum"/>
            <person name="King R."/>
        </authorList>
    </citation>
    <scope>NUCLEOTIDE SEQUENCE</scope>
</reference>
<evidence type="ECO:0000259" key="11">
    <source>
        <dbReference type="PROSITE" id="PS50056"/>
    </source>
</evidence>
<feature type="domain" description="Tyrosine specific protein phosphatases" evidence="11">
    <location>
        <begin position="1568"/>
        <end position="1642"/>
    </location>
</feature>
<keyword evidence="4 9" id="KW-0732">Signal</keyword>
<accession>A0A9N9SDF9</accession>
<dbReference type="GO" id="GO:0016020">
    <property type="term" value="C:membrane"/>
    <property type="evidence" value="ECO:0007669"/>
    <property type="project" value="UniProtKB-SubCell"/>
</dbReference>
<reference evidence="13" key="1">
    <citation type="submission" date="2022-01" db="EMBL/GenBank/DDBJ databases">
        <authorList>
            <person name="King R."/>
        </authorList>
    </citation>
    <scope>NUCLEOTIDE SEQUENCE</scope>
</reference>
<evidence type="ECO:0000256" key="3">
    <source>
        <dbReference type="ARBA" id="ARBA00013064"/>
    </source>
</evidence>
<evidence type="ECO:0000256" key="4">
    <source>
        <dbReference type="ARBA" id="ARBA00022729"/>
    </source>
</evidence>
<dbReference type="Gene3D" id="2.60.40.10">
    <property type="entry name" value="Immunoglobulins"/>
    <property type="match status" value="3"/>
</dbReference>
<dbReference type="InterPro" id="IPR029021">
    <property type="entry name" value="Prot-tyrosine_phosphatase-like"/>
</dbReference>
<comment type="catalytic activity">
    <reaction evidence="8">
        <text>O-phospho-L-tyrosyl-[protein] + H2O = L-tyrosyl-[protein] + phosphate</text>
        <dbReference type="Rhea" id="RHEA:10684"/>
        <dbReference type="Rhea" id="RHEA-COMP:10136"/>
        <dbReference type="Rhea" id="RHEA-COMP:20101"/>
        <dbReference type="ChEBI" id="CHEBI:15377"/>
        <dbReference type="ChEBI" id="CHEBI:43474"/>
        <dbReference type="ChEBI" id="CHEBI:46858"/>
        <dbReference type="ChEBI" id="CHEBI:61978"/>
        <dbReference type="EC" id="3.1.3.48"/>
    </reaction>
</comment>
<dbReference type="EC" id="3.1.3.48" evidence="3"/>
<comment type="subcellular location">
    <subcellularLocation>
        <location evidence="1">Membrane</location>
        <topology evidence="1">Single-pass membrane protein</topology>
    </subcellularLocation>
</comment>
<evidence type="ECO:0000256" key="6">
    <source>
        <dbReference type="ARBA" id="ARBA00022912"/>
    </source>
</evidence>
<dbReference type="PANTHER" id="PTHR19134:SF562">
    <property type="entry name" value="PROTEIN-TYROSINE-PHOSPHATASE"/>
    <property type="match status" value="1"/>
</dbReference>
<sequence>MYFLKLIIPILLIRCGLSKEEGFFILGNKHCITNRSSAIVFNKWPNQMNQYDDNLRSSFYPTTLDSYNFACDFDGDCRNKDSWTIKTNWNSITSMDGPVNEYVTDRRWEDLPLTITVPANGRQSDLFFYQMDISIRNGSSFTIPLSVRGKQDGHIFLCDDETKHPSASNCYWIMLAAFNGERSAIRKCTRYQIPHKNNIWTQDASCKKLRVVNDRIGALDENIWRHFKIMKHGFILKVLRGNDDFLEFHDNESNPFNPKKMWVHSKAVNVLWKVHQYKYLYSDSKGTDQLGPSFRIQQNTLCISMFMALCDTCSLTLTIKINKKETLLKETFNTTNEVWKPIKVIYDNSKLIGEELIMFPSRIQNAPDTDKGMWALDDVRLCNKDEYRYLKSEETNTPCQTIAIQEETLLITDGNDEIKTHGIKCPENSFGKRCIPCAIFGTDYCSNFEYCEYIDGQKECHCTPGYEDSCSKECKLGTYGHGCQEKCSPYCSDTSCRHIDGYCMEDCKYSFTGQKCEKPPEPFFVHQPIVSDITFSSTEVKMENFEVVGYDDRYPSYVFQYIEDPNQFSNEEQSSLKNDRNSWIRVGDKLTINETKIVLITNLKPDTYYRVRAVMNITRNGKKLKEDKDFVKSTRWKTACNEISDSDINIEPHNITASVTVKKKVDSCRLKNYHYEIENHQETFVEELFIIPSLEPYKEYSLTIKNRINGKKFSIRFKTREGVPSEVRNITYSNSVHGLDISWIEPKHKNGNIQYKIETKLLHRVPCTIERNTIVHPGEEKVVATPMISLDSLESYSTYGITIRAFTSFGSGDPLTVNASTLPSEQLTDKEKMSIASLEPYHESASIRLNEVSCEDLEGQIYIRLQASCGHEWCVTTAVQDYTYNFNGPHYILNGLLPFSNYTVFLEGSRNLEAKDWIGMESKTFRTKATVPYKVTKIEAYSKEMNSVSLRWRSPYPPTGDIEKYRIQYGYTTYWRNYQYEIESDPTPCRLWPDFHCADISNNIQENHKYYITIEAKNKGINKYGKSSNGITVGIRAEAPQPPYQVHLSCEENNDLNISWYHPNVTNGLLKSFEVQLKPANQKEITSYYQLTSQENYKLVYFYMIEAASLVMCTKYKVAIRSHNDYFHSIFTPSHDIITPPALPTDIPKENIHYNSTNTTITIRMEFRVYEDRFHNETIYIIVSKYGETEDLLEFTKSLQDGREPVLQRSKLVLKSKGMDYPSIFVIGEQFMNSTSRSNAPLEPATNYSVALIFVNECYNVRRLKMIQKFMITMGDPKLYDPDRDIGNIINDEDKGDRSLWALILLLFIPLAAFGFWYKKHKLSYVGTTLGPRRESHVDEVPLTEQITGTPSRINVVKPKRSVPTQVLPPLQTKYSKKIKLVDFVDYVKAAVESGELENQHDLFPRGLFQKYERGSLLENKSKNRYKNLIAYDHTRVKLREIPGEEYSDYINANYIDGYKKPRVYIATQGPKNSTLADFWRMIWQENVKNIVMLASIMENGKKKVEKYWPDINETTNYGGVKVKFVSAKVFANFDLRIFTVIYRKEQRELEQLHFTTWPDHGVPLYPQSLVPFLQRMLKIPYNPLSPILVHCSAGVGRTGTIILCDICLRMAAGENAMDFLANVENLREQRANMVDNAEQYKLAHLVVLECLFGMRTAVPCSKDMEHLVETVLQNNGVAQQMKYLEETQWQDSVMETIMERDTSIPICAEKNRFQDIVPERYRVLLSPYPANDPTSSYINAVLVDDFRNPGRYIVTQQPMPNTLGDFWRLVIERGCSVIINLNSVNPKDKTLCKFWPTKDEDMSPVNSVVIRHVTTKELECYKIVTVLVEVDHTMEKFSVDIISMKGWKPGKLLPIKMEEFLAFRDAADAISRNSKNVIVTCYDGATASGLYLAMSFLIERMKLEQECDVCLAVRSIRHSRKHFVITENMTEKYKKWETEEVGILIEAFTSNMLIYGTPAKTWAMKTEMEKWMRTSID</sequence>
<proteinExistence type="inferred from homology"/>
<protein>
    <recommendedName>
        <fullName evidence="3">protein-tyrosine-phosphatase</fullName>
        <ecNumber evidence="3">3.1.3.48</ecNumber>
    </recommendedName>
</protein>
<dbReference type="InterPro" id="IPR003595">
    <property type="entry name" value="Tyr_Pase_cat"/>
</dbReference>
<dbReference type="SMART" id="SM00194">
    <property type="entry name" value="PTPc"/>
    <property type="match status" value="2"/>
</dbReference>
<dbReference type="EMBL" id="OU896708">
    <property type="protein sequence ID" value="CAG9818756.1"/>
    <property type="molecule type" value="Genomic_DNA"/>
</dbReference>
<dbReference type="InterPro" id="IPR000387">
    <property type="entry name" value="Tyr_Pase_dom"/>
</dbReference>
<evidence type="ECO:0000313" key="14">
    <source>
        <dbReference type="Proteomes" id="UP001153737"/>
    </source>
</evidence>
<dbReference type="CDD" id="cd00047">
    <property type="entry name" value="PTPc"/>
    <property type="match status" value="1"/>
</dbReference>
<evidence type="ECO:0000256" key="1">
    <source>
        <dbReference type="ARBA" id="ARBA00004167"/>
    </source>
</evidence>
<keyword evidence="14" id="KW-1185">Reference proteome</keyword>
<dbReference type="PRINTS" id="PR00700">
    <property type="entry name" value="PRTYPHPHTASE"/>
</dbReference>
<dbReference type="PROSITE" id="PS50056">
    <property type="entry name" value="TYR_PHOSPHATASE_2"/>
    <property type="match status" value="2"/>
</dbReference>
<dbReference type="CDD" id="cd00063">
    <property type="entry name" value="FN3"/>
    <property type="match status" value="3"/>
</dbReference>
<evidence type="ECO:0000256" key="9">
    <source>
        <dbReference type="SAM" id="SignalP"/>
    </source>
</evidence>
<evidence type="ECO:0000256" key="8">
    <source>
        <dbReference type="ARBA" id="ARBA00051722"/>
    </source>
</evidence>
<name>A0A9N9SDF9_PHACE</name>
<dbReference type="SUPFAM" id="SSF52799">
    <property type="entry name" value="(Phosphotyrosine protein) phosphatases II"/>
    <property type="match status" value="2"/>
</dbReference>
<feature type="domain" description="Fibronectin type-III" evidence="12">
    <location>
        <begin position="723"/>
        <end position="825"/>
    </location>
</feature>
<dbReference type="SUPFAM" id="SSF49265">
    <property type="entry name" value="Fibronectin type III"/>
    <property type="match status" value="3"/>
</dbReference>
<feature type="domain" description="Tyrosine-protein phosphatase" evidence="10">
    <location>
        <begin position="1419"/>
        <end position="1651"/>
    </location>
</feature>
<evidence type="ECO:0000256" key="5">
    <source>
        <dbReference type="ARBA" id="ARBA00022801"/>
    </source>
</evidence>
<dbReference type="InterPro" id="IPR036116">
    <property type="entry name" value="FN3_sf"/>
</dbReference>
<dbReference type="Pfam" id="PF00102">
    <property type="entry name" value="Y_phosphatase"/>
    <property type="match status" value="2"/>
</dbReference>
<dbReference type="InterPro" id="IPR050348">
    <property type="entry name" value="Protein-Tyr_Phosphatase"/>
</dbReference>
<evidence type="ECO:0000259" key="10">
    <source>
        <dbReference type="PROSITE" id="PS50055"/>
    </source>
</evidence>
<feature type="domain" description="Fibronectin type-III" evidence="12">
    <location>
        <begin position="931"/>
        <end position="1038"/>
    </location>
</feature>
<evidence type="ECO:0000313" key="13">
    <source>
        <dbReference type="EMBL" id="CAG9818756.1"/>
    </source>
</evidence>
<keyword evidence="7" id="KW-0472">Membrane</keyword>
<feature type="chain" id="PRO_5040392527" description="protein-tyrosine-phosphatase" evidence="9">
    <location>
        <begin position="19"/>
        <end position="1978"/>
    </location>
</feature>
<dbReference type="InterPro" id="IPR016130">
    <property type="entry name" value="Tyr_Pase_AS"/>
</dbReference>
<dbReference type="FunFam" id="3.90.190.10:FF:000102">
    <property type="entry name" value="Receptor-type tyrosine-protein phosphatase"/>
    <property type="match status" value="2"/>
</dbReference>
<dbReference type="InterPro" id="IPR003961">
    <property type="entry name" value="FN3_dom"/>
</dbReference>
<feature type="signal peptide" evidence="9">
    <location>
        <begin position="1"/>
        <end position="18"/>
    </location>
</feature>
<keyword evidence="5" id="KW-0378">Hydrolase</keyword>
<feature type="domain" description="Tyrosine specific protein phosphatases" evidence="11">
    <location>
        <begin position="1859"/>
        <end position="1932"/>
    </location>
</feature>
<organism evidence="13 14">
    <name type="scientific">Phaedon cochleariae</name>
    <name type="common">Mustard beetle</name>
    <dbReference type="NCBI Taxonomy" id="80249"/>
    <lineage>
        <taxon>Eukaryota</taxon>
        <taxon>Metazoa</taxon>
        <taxon>Ecdysozoa</taxon>
        <taxon>Arthropoda</taxon>
        <taxon>Hexapoda</taxon>
        <taxon>Insecta</taxon>
        <taxon>Pterygota</taxon>
        <taxon>Neoptera</taxon>
        <taxon>Endopterygota</taxon>
        <taxon>Coleoptera</taxon>
        <taxon>Polyphaga</taxon>
        <taxon>Cucujiformia</taxon>
        <taxon>Chrysomeloidea</taxon>
        <taxon>Chrysomelidae</taxon>
        <taxon>Chrysomelinae</taxon>
        <taxon>Chrysomelini</taxon>
        <taxon>Phaedon</taxon>
    </lineage>
</organism>